<proteinExistence type="predicted"/>
<dbReference type="InterPro" id="IPR020864">
    <property type="entry name" value="MACPF"/>
</dbReference>
<dbReference type="Gene3D" id="2.10.50.10">
    <property type="entry name" value="Tumor Necrosis Factor Receptor, subunit A, domain 2"/>
    <property type="match status" value="4"/>
</dbReference>
<evidence type="ECO:0000313" key="4">
    <source>
        <dbReference type="WBParaSite" id="maker-uti_cns_0000599-snap-gene-0.12-mRNA-1"/>
    </source>
</evidence>
<dbReference type="Gene3D" id="2.10.220.10">
    <property type="entry name" value="Hormone Receptor, Insulin-like Growth Factor Receptor 1, Chain A, domain 2"/>
    <property type="match status" value="1"/>
</dbReference>
<keyword evidence="3" id="KW-1185">Reference proteome</keyword>
<dbReference type="SMART" id="SM00261">
    <property type="entry name" value="FU"/>
    <property type="match status" value="3"/>
</dbReference>
<dbReference type="Pfam" id="PF01823">
    <property type="entry name" value="MACPF"/>
    <property type="match status" value="1"/>
</dbReference>
<dbReference type="PANTHER" id="PTHR46549">
    <property type="entry name" value="MACPF DOMAIN-CONTAINING PROTEIN"/>
    <property type="match status" value="1"/>
</dbReference>
<dbReference type="SUPFAM" id="SSF57184">
    <property type="entry name" value="Growth factor receptor domain"/>
    <property type="match status" value="3"/>
</dbReference>
<feature type="domain" description="MACPF" evidence="2">
    <location>
        <begin position="217"/>
        <end position="607"/>
    </location>
</feature>
<feature type="compositionally biased region" description="Low complexity" evidence="1">
    <location>
        <begin position="333"/>
        <end position="353"/>
    </location>
</feature>
<dbReference type="Gene3D" id="2.60.120.260">
    <property type="entry name" value="Galactose-binding domain-like"/>
    <property type="match status" value="1"/>
</dbReference>
<evidence type="ECO:0000256" key="1">
    <source>
        <dbReference type="SAM" id="MobiDB-lite"/>
    </source>
</evidence>
<protein>
    <submittedName>
        <fullName evidence="4 5">MACPF domain-containing protein</fullName>
    </submittedName>
</protein>
<sequence>TDCSPRDQVKDSISMRHLAAAFALLAVSLCSAVALPVALAPFLSKAAIMTVARDAAINSVVSSLVDKVLNGGGGGGGGAGGGGGNLITSLVNLRKQNEETLNEMMKSVGTAPNPLITQESMNKMVKDWSLQPQKAGTRSISLQADQGFNGLGNYQPPGWVMTETLSGPANKIPQMTDEKVPVYQYPKGVGPMLMNGCTGQFYSKSSPCNSSKLAAQGHAVCPNLLEAAAYVGVGFDGRGFYKIESRRASLVQRYCSNKASFQNKDVPDSMNVFGIFETTAETKSFQSGGEYMNYIREKAGLSKQRNLFRSEASKHSTSVSATISAFSISSASSATGYGESSSVKSGESVSENVQTESSNMRQGASNTFFAIMYVSVIMYEITLDDVKPQDINLAALKDYMSLPESYYSVGADVKYQNFLLRWGTHFIRSGKFGGQLKITKTAKMNKVKSVAEFASIAETEFQSMFASLQSRHLQTTSKVSTPFYGGQIKSEHQSSSAKSGNSRVSTMNQKNQLSQSSSQSEFTQTSVEAQGGTPEIAEALVDFYTPSFKSLYHKWIVSISDYVKPFEFQLKPIDQLFNMNMDDLFLSGNFDFGCMGGAGSSNKVKILVEPGTNRRYHLDEQTEFRDNRTETRLVKTYCKYRDLNEFKTDLDRRTISLEKAVAVYMAEGPFPTSTYELEAGQSGCEEKTLAQIDTLDSKSKPLTFLQLKTAPFLISFDLPEEIPNLLQRQAKYAVVYRGDRWFATEPGSHLAHLYDGCQLGNYKLEERKSKPKICIWNIILTYENNTGFFYIDHNDFSASKRRNPLIPGWMSGLTVARASSLSISKDPASTPESVPCNVKWLNSHRLDPSKNESCLHFTAATEGDIFVIFASIPRDQSTWYYLQINAEGVLFYKAMKLKKRDENRGMGTLGDRNLYQSYFVCVLQSSGSVLMQFGKADATSEVGTVYSGYKFPQDSQYSRLSFYTFGAGSRPVSLMDIRLTKQMPKVRCLNNNYKQVDGHCVLDCHAECIDCTLANDDISCFQCRNVRIVTKSYTGDSVVKCLPVCPRGFQLSDRAEKLCVPCSSGSFKNSTGNQNCTPCDPGTFTESEAQTECKKCSPGTFTANWRSQTCKKCAEGTSAASKGSVLCRPCSPGSFAQVGQAQCTPCPLGQFNSVDGQSRCQLCSVGYFAATPGLTSCDPCPNGTNSTAGSASCENHCRRGEFSPSKGIPCRKCSAGTFAASMGAMNCTLCPAGTFGARDGQSACTEAPAGSYVPLAGSTSSTPCPMGTFNPETGKSSPSDCLACAAGSFSNRTGSAACVPCPKGSYQPLTSQSECRIASPGRFVDSEGQLKQKFCPSAHYSGVGASKCCAWSDQSVSLGLHIVGDELTDASAAGRLSQVSECKCNPLFTIKSGVNKCNPCPESGAVFTGLCFRRLTFACGTNASDCTNAVDGSMVTSASVTDDPNPSDSHLQFNFSSAVEIKGFIVWFQNEQEAKSLSRIEISVYGTEPDGNAFRKTCYNYNILYFDGMHLHAHITCATSNVRFFRISPQNGGSTKAIKFAEVAVYGV</sequence>
<feature type="region of interest" description="Disordered" evidence="1">
    <location>
        <begin position="486"/>
        <end position="529"/>
    </location>
</feature>
<reference evidence="4 5" key="1">
    <citation type="submission" date="2016-11" db="UniProtKB">
        <authorList>
            <consortium name="WormBaseParasite"/>
        </authorList>
    </citation>
    <scope>IDENTIFICATION</scope>
</reference>
<dbReference type="InterPro" id="IPR011641">
    <property type="entry name" value="Tyr-kin_ephrin_A/B_rcpt-like"/>
</dbReference>
<dbReference type="Pfam" id="PF07699">
    <property type="entry name" value="Ephrin_rec_like"/>
    <property type="match status" value="3"/>
</dbReference>
<evidence type="ECO:0000313" key="3">
    <source>
        <dbReference type="Proteomes" id="UP000095280"/>
    </source>
</evidence>
<dbReference type="SMART" id="SM01411">
    <property type="entry name" value="Ephrin_rec_like"/>
    <property type="match status" value="6"/>
</dbReference>
<dbReference type="InterPro" id="IPR006212">
    <property type="entry name" value="Furin_repeat"/>
</dbReference>
<dbReference type="WBParaSite" id="maker-uti_cns_0000599-snap-gene-0.12-mRNA-1">
    <property type="protein sequence ID" value="maker-uti_cns_0000599-snap-gene-0.12-mRNA-1"/>
    <property type="gene ID" value="maker-uti_cns_0000599-snap-gene-0.12"/>
</dbReference>
<dbReference type="PANTHER" id="PTHR46549:SF1">
    <property type="entry name" value="MACPF DOMAIN-CONTAINING PROTEIN"/>
    <property type="match status" value="1"/>
</dbReference>
<dbReference type="WBParaSite" id="maker-uti_cns_0046033-snap-gene-0.6-mRNA-1">
    <property type="protein sequence ID" value="maker-uti_cns_0046033-snap-gene-0.6-mRNA-1"/>
    <property type="gene ID" value="maker-uti_cns_0046033-snap-gene-0.6"/>
</dbReference>
<evidence type="ECO:0000313" key="5">
    <source>
        <dbReference type="WBParaSite" id="maker-uti_cns_0046033-snap-gene-0.6-mRNA-1"/>
    </source>
</evidence>
<feature type="compositionally biased region" description="Polar residues" evidence="1">
    <location>
        <begin position="493"/>
        <end position="511"/>
    </location>
</feature>
<organism evidence="3 4">
    <name type="scientific">Macrostomum lignano</name>
    <dbReference type="NCBI Taxonomy" id="282301"/>
    <lineage>
        <taxon>Eukaryota</taxon>
        <taxon>Metazoa</taxon>
        <taxon>Spiralia</taxon>
        <taxon>Lophotrochozoa</taxon>
        <taxon>Platyhelminthes</taxon>
        <taxon>Rhabditophora</taxon>
        <taxon>Macrostomorpha</taxon>
        <taxon>Macrostomida</taxon>
        <taxon>Macrostomidae</taxon>
        <taxon>Macrostomum</taxon>
    </lineage>
</organism>
<dbReference type="PROSITE" id="PS51412">
    <property type="entry name" value="MACPF_2"/>
    <property type="match status" value="1"/>
</dbReference>
<evidence type="ECO:0000259" key="2">
    <source>
        <dbReference type="PROSITE" id="PS51412"/>
    </source>
</evidence>
<feature type="region of interest" description="Disordered" evidence="1">
    <location>
        <begin position="333"/>
        <end position="357"/>
    </location>
</feature>
<name>A0A1I8G2Q2_9PLAT</name>
<dbReference type="Proteomes" id="UP000095280">
    <property type="component" value="Unplaced"/>
</dbReference>
<feature type="compositionally biased region" description="Low complexity" evidence="1">
    <location>
        <begin position="512"/>
        <end position="526"/>
    </location>
</feature>
<accession>A0A1I8G2Q2</accession>
<dbReference type="InterPro" id="IPR009030">
    <property type="entry name" value="Growth_fac_rcpt_cys_sf"/>
</dbReference>